<feature type="compositionally biased region" description="Polar residues" evidence="1">
    <location>
        <begin position="1"/>
        <end position="15"/>
    </location>
</feature>
<dbReference type="Pfam" id="PF11976">
    <property type="entry name" value="Rad60-SLD"/>
    <property type="match status" value="1"/>
</dbReference>
<evidence type="ECO:0000256" key="1">
    <source>
        <dbReference type="SAM" id="MobiDB-lite"/>
    </source>
</evidence>
<organism evidence="3 4">
    <name type="scientific">Leptotrombidium deliense</name>
    <dbReference type="NCBI Taxonomy" id="299467"/>
    <lineage>
        <taxon>Eukaryota</taxon>
        <taxon>Metazoa</taxon>
        <taxon>Ecdysozoa</taxon>
        <taxon>Arthropoda</taxon>
        <taxon>Chelicerata</taxon>
        <taxon>Arachnida</taxon>
        <taxon>Acari</taxon>
        <taxon>Acariformes</taxon>
        <taxon>Trombidiformes</taxon>
        <taxon>Prostigmata</taxon>
        <taxon>Anystina</taxon>
        <taxon>Parasitengona</taxon>
        <taxon>Trombiculoidea</taxon>
        <taxon>Trombiculidae</taxon>
        <taxon>Leptotrombidium</taxon>
    </lineage>
</organism>
<proteinExistence type="predicted"/>
<accession>A0A443S2Q9</accession>
<name>A0A443S2Q9_9ACAR</name>
<dbReference type="Proteomes" id="UP000288716">
    <property type="component" value="Unassembled WGS sequence"/>
</dbReference>
<sequence>MSDTQENDAQNSDTKNVGDGDTKSEHIQLKVVGQDGNEVHFRVKKTTELGKLKRSYSERVVSKNVK</sequence>
<dbReference type="SUPFAM" id="SSF54236">
    <property type="entry name" value="Ubiquitin-like"/>
    <property type="match status" value="1"/>
</dbReference>
<dbReference type="VEuPathDB" id="VectorBase:LDEU010212"/>
<evidence type="ECO:0000313" key="3">
    <source>
        <dbReference type="EMBL" id="RWS21828.1"/>
    </source>
</evidence>
<gene>
    <name evidence="3" type="ORF">B4U80_05786</name>
</gene>
<feature type="compositionally biased region" description="Basic and acidic residues" evidence="1">
    <location>
        <begin position="16"/>
        <end position="25"/>
    </location>
</feature>
<dbReference type="AlphaFoldDB" id="A0A443S2Q9"/>
<feature type="region of interest" description="Disordered" evidence="1">
    <location>
        <begin position="1"/>
        <end position="25"/>
    </location>
</feature>
<dbReference type="EMBL" id="NCKV01010668">
    <property type="protein sequence ID" value="RWS21828.1"/>
    <property type="molecule type" value="Genomic_DNA"/>
</dbReference>
<dbReference type="InterPro" id="IPR029071">
    <property type="entry name" value="Ubiquitin-like_domsf"/>
</dbReference>
<dbReference type="PANTHER" id="PTHR10562">
    <property type="entry name" value="SMALL UBIQUITIN-RELATED MODIFIER"/>
    <property type="match status" value="1"/>
</dbReference>
<feature type="domain" description="Rad60/SUMO-like" evidence="2">
    <location>
        <begin position="27"/>
        <end position="60"/>
    </location>
</feature>
<protein>
    <submittedName>
        <fullName evidence="3">Small ubiquitin-related modifier-like protein</fullName>
    </submittedName>
</protein>
<dbReference type="STRING" id="299467.A0A443S2Q9"/>
<dbReference type="OrthoDB" id="442921at2759"/>
<reference evidence="3 4" key="1">
    <citation type="journal article" date="2018" name="Gigascience">
        <title>Genomes of trombidid mites reveal novel predicted allergens and laterally-transferred genes associated with secondary metabolism.</title>
        <authorList>
            <person name="Dong X."/>
            <person name="Chaisiri K."/>
            <person name="Xia D."/>
            <person name="Armstrong S.D."/>
            <person name="Fang Y."/>
            <person name="Donnelly M.J."/>
            <person name="Kadowaki T."/>
            <person name="McGarry J.W."/>
            <person name="Darby A.C."/>
            <person name="Makepeace B.L."/>
        </authorList>
    </citation>
    <scope>NUCLEOTIDE SEQUENCE [LARGE SCALE GENOMIC DNA]</scope>
    <source>
        <strain evidence="3">UoL-UT</strain>
    </source>
</reference>
<dbReference type="InterPro" id="IPR022617">
    <property type="entry name" value="Rad60/SUMO-like_dom"/>
</dbReference>
<evidence type="ECO:0000313" key="4">
    <source>
        <dbReference type="Proteomes" id="UP000288716"/>
    </source>
</evidence>
<comment type="caution">
    <text evidence="3">The sequence shown here is derived from an EMBL/GenBank/DDBJ whole genome shotgun (WGS) entry which is preliminary data.</text>
</comment>
<evidence type="ECO:0000259" key="2">
    <source>
        <dbReference type="Pfam" id="PF11976"/>
    </source>
</evidence>
<keyword evidence="4" id="KW-1185">Reference proteome</keyword>
<dbReference type="Gene3D" id="3.10.20.90">
    <property type="entry name" value="Phosphatidylinositol 3-kinase Catalytic Subunit, Chain A, domain 1"/>
    <property type="match status" value="1"/>
</dbReference>